<dbReference type="RefSeq" id="WP_188681787.1">
    <property type="nucleotide sequence ID" value="NZ_BMNY01000003.1"/>
</dbReference>
<proteinExistence type="predicted"/>
<dbReference type="FunFam" id="3.40.50.300:FF:001025">
    <property type="entry name" value="ATPase family, AAA domain-containing 2B"/>
    <property type="match status" value="1"/>
</dbReference>
<keyword evidence="1" id="KW-0547">Nucleotide-binding</keyword>
<dbReference type="SMART" id="SM00382">
    <property type="entry name" value="AAA"/>
    <property type="match status" value="1"/>
</dbReference>
<dbReference type="Proteomes" id="UP000632195">
    <property type="component" value="Unassembled WGS sequence"/>
</dbReference>
<dbReference type="InterPro" id="IPR003593">
    <property type="entry name" value="AAA+_ATPase"/>
</dbReference>
<comment type="caution">
    <text evidence="5">The sequence shown here is derived from an EMBL/GenBank/DDBJ whole genome shotgun (WGS) entry which is preliminary data.</text>
</comment>
<dbReference type="InterPro" id="IPR050168">
    <property type="entry name" value="AAA_ATPase_domain"/>
</dbReference>
<dbReference type="GO" id="GO:0016887">
    <property type="term" value="F:ATP hydrolysis activity"/>
    <property type="evidence" value="ECO:0007669"/>
    <property type="project" value="InterPro"/>
</dbReference>
<protein>
    <recommendedName>
        <fullName evidence="4">AAA+ ATPase domain-containing protein</fullName>
    </recommendedName>
</protein>
<dbReference type="GO" id="GO:0005524">
    <property type="term" value="F:ATP binding"/>
    <property type="evidence" value="ECO:0007669"/>
    <property type="project" value="UniProtKB-KW"/>
</dbReference>
<evidence type="ECO:0000256" key="2">
    <source>
        <dbReference type="ARBA" id="ARBA00022840"/>
    </source>
</evidence>
<keyword evidence="3" id="KW-0175">Coiled coil</keyword>
<keyword evidence="2" id="KW-0067">ATP-binding</keyword>
<dbReference type="Gene3D" id="3.40.50.300">
    <property type="entry name" value="P-loop containing nucleotide triphosphate hydrolases"/>
    <property type="match status" value="1"/>
</dbReference>
<dbReference type="InterPro" id="IPR003959">
    <property type="entry name" value="ATPase_AAA_core"/>
</dbReference>
<dbReference type="PANTHER" id="PTHR23077">
    <property type="entry name" value="AAA-FAMILY ATPASE"/>
    <property type="match status" value="1"/>
</dbReference>
<evidence type="ECO:0000313" key="6">
    <source>
        <dbReference type="Proteomes" id="UP000632195"/>
    </source>
</evidence>
<dbReference type="Pfam" id="PF17862">
    <property type="entry name" value="AAA_lid_3"/>
    <property type="match status" value="1"/>
</dbReference>
<evidence type="ECO:0000259" key="4">
    <source>
        <dbReference type="SMART" id="SM00382"/>
    </source>
</evidence>
<dbReference type="SUPFAM" id="SSF52540">
    <property type="entry name" value="P-loop containing nucleoside triphosphate hydrolases"/>
    <property type="match status" value="1"/>
</dbReference>
<organism evidence="5 6">
    <name type="scientific">Thermogymnomonas acidicola</name>
    <dbReference type="NCBI Taxonomy" id="399579"/>
    <lineage>
        <taxon>Archaea</taxon>
        <taxon>Methanobacteriati</taxon>
        <taxon>Thermoplasmatota</taxon>
        <taxon>Thermoplasmata</taxon>
        <taxon>Thermoplasmatales</taxon>
        <taxon>Thermogymnomonas</taxon>
    </lineage>
</organism>
<evidence type="ECO:0000313" key="5">
    <source>
        <dbReference type="EMBL" id="GGM79159.1"/>
    </source>
</evidence>
<keyword evidence="6" id="KW-1185">Reference proteome</keyword>
<accession>A0AA37BUW2</accession>
<dbReference type="InterPro" id="IPR027417">
    <property type="entry name" value="P-loop_NTPase"/>
</dbReference>
<dbReference type="PANTHER" id="PTHR23077:SF171">
    <property type="entry name" value="NUCLEAR VALOSIN-CONTAINING PROTEIN-LIKE"/>
    <property type="match status" value="1"/>
</dbReference>
<reference evidence="5" key="1">
    <citation type="journal article" date="2014" name="Int. J. Syst. Evol. Microbiol.">
        <title>Complete genome sequence of Corynebacterium casei LMG S-19264T (=DSM 44701T), isolated from a smear-ripened cheese.</title>
        <authorList>
            <consortium name="US DOE Joint Genome Institute (JGI-PGF)"/>
            <person name="Walter F."/>
            <person name="Albersmeier A."/>
            <person name="Kalinowski J."/>
            <person name="Ruckert C."/>
        </authorList>
    </citation>
    <scope>NUCLEOTIDE SEQUENCE</scope>
    <source>
        <strain evidence="5">JCM 13583</strain>
    </source>
</reference>
<dbReference type="EMBL" id="BMNY01000003">
    <property type="protein sequence ID" value="GGM79159.1"/>
    <property type="molecule type" value="Genomic_DNA"/>
</dbReference>
<dbReference type="AlphaFoldDB" id="A0AA37BUW2"/>
<gene>
    <name evidence="5" type="ORF">GCM10007108_16730</name>
</gene>
<reference evidence="5" key="2">
    <citation type="submission" date="2022-09" db="EMBL/GenBank/DDBJ databases">
        <authorList>
            <person name="Sun Q."/>
            <person name="Ohkuma M."/>
        </authorList>
    </citation>
    <scope>NUCLEOTIDE SEQUENCE</scope>
    <source>
        <strain evidence="5">JCM 13583</strain>
    </source>
</reference>
<evidence type="ECO:0000256" key="3">
    <source>
        <dbReference type="ARBA" id="ARBA00023054"/>
    </source>
</evidence>
<sequence>MLEAASQAPPGERERKIEQCEAILKAYRRAGGSRVPAMGGAQERHEGKEESVKEGEEILEEIGLEKPQIPRVTFEDVAGLEDVKREILAKLIYPMRFRELSREYNVQFGGGMLLYGPPGTGKTFIAKAIANEANARFISVNPSALYSQWFGMFEKNITKLFRAAQLLAPSIIFFDEIDAIVPKREKSGSDAARRGVAQLLNEVGGIGSQKNRDIFILAATNNPWEIDEAMLRPGRFDIKIFVPPPDREARKKIFQLNLSKVKHLGPVDYDLLSAASEGYSGADIEFICKKAAQEAFLRAVKNGSPKPVETQDLLDVMRSIKPSIDSRLLERYKAYST</sequence>
<evidence type="ECO:0000256" key="1">
    <source>
        <dbReference type="ARBA" id="ARBA00022741"/>
    </source>
</evidence>
<name>A0AA37BUW2_9ARCH</name>
<dbReference type="Gene3D" id="1.10.8.60">
    <property type="match status" value="1"/>
</dbReference>
<feature type="domain" description="AAA+ ATPase" evidence="4">
    <location>
        <begin position="108"/>
        <end position="246"/>
    </location>
</feature>
<dbReference type="InterPro" id="IPR041569">
    <property type="entry name" value="AAA_lid_3"/>
</dbReference>
<dbReference type="Pfam" id="PF00004">
    <property type="entry name" value="AAA"/>
    <property type="match status" value="1"/>
</dbReference>